<evidence type="ECO:0000259" key="4">
    <source>
        <dbReference type="Pfam" id="PF13505"/>
    </source>
</evidence>
<dbReference type="EMBL" id="SNXE01000001">
    <property type="protein sequence ID" value="TDP12741.1"/>
    <property type="molecule type" value="Genomic_DNA"/>
</dbReference>
<protein>
    <submittedName>
        <fullName evidence="5">OOP family OmpA-OmpF porin</fullName>
    </submittedName>
</protein>
<keyword evidence="6" id="KW-1185">Reference proteome</keyword>
<dbReference type="InterPro" id="IPR027385">
    <property type="entry name" value="Beta-barrel_OMP"/>
</dbReference>
<evidence type="ECO:0000313" key="6">
    <source>
        <dbReference type="Proteomes" id="UP000295357"/>
    </source>
</evidence>
<organism evidence="5 6">
    <name type="scientific">Roseateles asaccharophilus</name>
    <dbReference type="NCBI Taxonomy" id="582607"/>
    <lineage>
        <taxon>Bacteria</taxon>
        <taxon>Pseudomonadati</taxon>
        <taxon>Pseudomonadota</taxon>
        <taxon>Betaproteobacteria</taxon>
        <taxon>Burkholderiales</taxon>
        <taxon>Sphaerotilaceae</taxon>
        <taxon>Roseateles</taxon>
    </lineage>
</organism>
<proteinExistence type="predicted"/>
<evidence type="ECO:0000256" key="2">
    <source>
        <dbReference type="ARBA" id="ARBA00022729"/>
    </source>
</evidence>
<dbReference type="InterPro" id="IPR011250">
    <property type="entry name" value="OMP/PagP_B-barrel"/>
</dbReference>
<gene>
    <name evidence="5" type="ORF">DFR39_101214</name>
</gene>
<dbReference type="Proteomes" id="UP000295357">
    <property type="component" value="Unassembled WGS sequence"/>
</dbReference>
<dbReference type="SUPFAM" id="SSF56925">
    <property type="entry name" value="OMPA-like"/>
    <property type="match status" value="1"/>
</dbReference>
<dbReference type="GO" id="GO:0009279">
    <property type="term" value="C:cell outer membrane"/>
    <property type="evidence" value="ECO:0007669"/>
    <property type="project" value="UniProtKB-SubCell"/>
</dbReference>
<feature type="signal peptide" evidence="3">
    <location>
        <begin position="1"/>
        <end position="19"/>
    </location>
</feature>
<dbReference type="NCBIfam" id="TIGR01414">
    <property type="entry name" value="autotrans_barl"/>
    <property type="match status" value="1"/>
</dbReference>
<keyword evidence="2 3" id="KW-0732">Signal</keyword>
<comment type="caution">
    <text evidence="5">The sequence shown here is derived from an EMBL/GenBank/DDBJ whole genome shotgun (WGS) entry which is preliminary data.</text>
</comment>
<dbReference type="RefSeq" id="WP_133601683.1">
    <property type="nucleotide sequence ID" value="NZ_JAUFPJ010000005.1"/>
</dbReference>
<reference evidence="5 6" key="1">
    <citation type="submission" date="2019-03" db="EMBL/GenBank/DDBJ databases">
        <title>Genomic Encyclopedia of Type Strains, Phase IV (KMG-IV): sequencing the most valuable type-strain genomes for metagenomic binning, comparative biology and taxonomic classification.</title>
        <authorList>
            <person name="Goeker M."/>
        </authorList>
    </citation>
    <scope>NUCLEOTIDE SEQUENCE [LARGE SCALE GENOMIC DNA]</scope>
    <source>
        <strain evidence="5 6">DSM 25082</strain>
    </source>
</reference>
<evidence type="ECO:0000256" key="3">
    <source>
        <dbReference type="SAM" id="SignalP"/>
    </source>
</evidence>
<accession>A0A4R6NAU0</accession>
<dbReference type="InterPro" id="IPR006315">
    <property type="entry name" value="OM_autotransptr_brl_dom"/>
</dbReference>
<sequence length="172" mass="18651">MKKYFVAAAVAVAAVQAVAADTAWYVGADLGNTNFKQEDDKTNRVGFGATVGYRINENVALELQARRLGRSGDLSANAVSASVLGILPLENNFSLYARLGYGRNSLELDSGSADYTVRKSKALFGLGASYAIDKNWSVRAEYVNLGKNKFQDGQDSVEIKMQQFNLGVNYAF</sequence>
<evidence type="ECO:0000256" key="1">
    <source>
        <dbReference type="ARBA" id="ARBA00004442"/>
    </source>
</evidence>
<name>A0A4R6NAU0_9BURK</name>
<dbReference type="AlphaFoldDB" id="A0A4R6NAU0"/>
<comment type="subcellular location">
    <subcellularLocation>
        <location evidence="1">Cell outer membrane</location>
    </subcellularLocation>
</comment>
<dbReference type="Pfam" id="PF13505">
    <property type="entry name" value="OMP_b-brl"/>
    <property type="match status" value="1"/>
</dbReference>
<dbReference type="Gene3D" id="2.40.160.20">
    <property type="match status" value="1"/>
</dbReference>
<evidence type="ECO:0000313" key="5">
    <source>
        <dbReference type="EMBL" id="TDP12741.1"/>
    </source>
</evidence>
<dbReference type="OrthoDB" id="9130661at2"/>
<feature type="domain" description="Outer membrane protein beta-barrel" evidence="4">
    <location>
        <begin position="5"/>
        <end position="172"/>
    </location>
</feature>
<feature type="chain" id="PRO_5020375435" evidence="3">
    <location>
        <begin position="20"/>
        <end position="172"/>
    </location>
</feature>